<dbReference type="NCBIfam" id="NF005840">
    <property type="entry name" value="PRK07757.1"/>
    <property type="match status" value="1"/>
</dbReference>
<proteinExistence type="predicted"/>
<dbReference type="Pfam" id="PF00583">
    <property type="entry name" value="Acetyltransf_1"/>
    <property type="match status" value="1"/>
</dbReference>
<dbReference type="GO" id="GO:0004042">
    <property type="term" value="F:L-glutamate N-acetyltransferase activity"/>
    <property type="evidence" value="ECO:0007669"/>
    <property type="project" value="InterPro"/>
</dbReference>
<accession>A0A7C4VZ25</accession>
<dbReference type="InterPro" id="IPR010167">
    <property type="entry name" value="NH2A_AcTrfase"/>
</dbReference>
<dbReference type="PANTHER" id="PTHR30602:SF12">
    <property type="entry name" value="AMINO-ACID ACETYLTRANSFERASE NAGS1, CHLOROPLASTIC-RELATED"/>
    <property type="match status" value="1"/>
</dbReference>
<evidence type="ECO:0000256" key="1">
    <source>
        <dbReference type="ARBA" id="ARBA00022679"/>
    </source>
</evidence>
<dbReference type="Gene3D" id="3.40.630.30">
    <property type="match status" value="1"/>
</dbReference>
<dbReference type="GO" id="GO:0006526">
    <property type="term" value="P:L-arginine biosynthetic process"/>
    <property type="evidence" value="ECO:0007669"/>
    <property type="project" value="InterPro"/>
</dbReference>
<evidence type="ECO:0000259" key="3">
    <source>
        <dbReference type="PROSITE" id="PS51186"/>
    </source>
</evidence>
<dbReference type="AlphaFoldDB" id="A0A7C4VZ25"/>
<dbReference type="PROSITE" id="PS51186">
    <property type="entry name" value="GNAT"/>
    <property type="match status" value="1"/>
</dbReference>
<evidence type="ECO:0000256" key="2">
    <source>
        <dbReference type="ARBA" id="ARBA00023315"/>
    </source>
</evidence>
<dbReference type="InterPro" id="IPR016181">
    <property type="entry name" value="Acyl_CoA_acyltransferase"/>
</dbReference>
<dbReference type="PANTHER" id="PTHR30602">
    <property type="entry name" value="AMINO-ACID ACETYLTRANSFERASE"/>
    <property type="match status" value="1"/>
</dbReference>
<evidence type="ECO:0000313" key="4">
    <source>
        <dbReference type="EMBL" id="HGU33714.1"/>
    </source>
</evidence>
<protein>
    <submittedName>
        <fullName evidence="4">N-acetyltransferase</fullName>
    </submittedName>
</protein>
<name>A0A7C4VZ25_9BACT</name>
<dbReference type="InterPro" id="IPR000182">
    <property type="entry name" value="GNAT_dom"/>
</dbReference>
<reference evidence="4" key="1">
    <citation type="journal article" date="2020" name="mSystems">
        <title>Genome- and Community-Level Interaction Insights into Carbon Utilization and Element Cycling Functions of Hydrothermarchaeota in Hydrothermal Sediment.</title>
        <authorList>
            <person name="Zhou Z."/>
            <person name="Liu Y."/>
            <person name="Xu W."/>
            <person name="Pan J."/>
            <person name="Luo Z.H."/>
            <person name="Li M."/>
        </authorList>
    </citation>
    <scope>NUCLEOTIDE SEQUENCE [LARGE SCALE GENOMIC DNA]</scope>
    <source>
        <strain evidence="4">SpSt-477</strain>
    </source>
</reference>
<dbReference type="CDD" id="cd04301">
    <property type="entry name" value="NAT_SF"/>
    <property type="match status" value="1"/>
</dbReference>
<dbReference type="EMBL" id="DSUH01000296">
    <property type="protein sequence ID" value="HGU33714.1"/>
    <property type="molecule type" value="Genomic_DNA"/>
</dbReference>
<comment type="caution">
    <text evidence="4">The sequence shown here is derived from an EMBL/GenBank/DDBJ whole genome shotgun (WGS) entry which is preliminary data.</text>
</comment>
<dbReference type="GO" id="GO:0005737">
    <property type="term" value="C:cytoplasm"/>
    <property type="evidence" value="ECO:0007669"/>
    <property type="project" value="InterPro"/>
</dbReference>
<keyword evidence="1 4" id="KW-0808">Transferase</keyword>
<feature type="domain" description="N-acetyltransferase" evidence="3">
    <location>
        <begin position="1"/>
        <end position="152"/>
    </location>
</feature>
<keyword evidence="2" id="KW-0012">Acyltransferase</keyword>
<gene>
    <name evidence="4" type="ORF">ENS29_12805</name>
</gene>
<organism evidence="4">
    <name type="scientific">Desulfatirhabdium butyrativorans</name>
    <dbReference type="NCBI Taxonomy" id="340467"/>
    <lineage>
        <taxon>Bacteria</taxon>
        <taxon>Pseudomonadati</taxon>
        <taxon>Thermodesulfobacteriota</taxon>
        <taxon>Desulfobacteria</taxon>
        <taxon>Desulfobacterales</taxon>
        <taxon>Desulfatirhabdiaceae</taxon>
        <taxon>Desulfatirhabdium</taxon>
    </lineage>
</organism>
<sequence length="154" mass="18008">MIRKATLQDIKAIYSLLQYYGNQGVLLPRPYSELYDHLRDFSVYENPEDGQVIGCCALQFCWEDLAEIRSLAVSPDHLRKKIGSRLAEAAIEEARSYRIHQVFTLTYRPEFFSTLGFERIDRSFLPLKIWSGCLFCVKFPDCDEIAMMKRLSYF</sequence>
<dbReference type="SUPFAM" id="SSF55729">
    <property type="entry name" value="Acyl-CoA N-acyltransferases (Nat)"/>
    <property type="match status" value="1"/>
</dbReference>